<dbReference type="InterPro" id="IPR051609">
    <property type="entry name" value="NmrA/Isoflavone_reductase-like"/>
</dbReference>
<evidence type="ECO:0000256" key="2">
    <source>
        <dbReference type="ARBA" id="ARBA00023002"/>
    </source>
</evidence>
<keyword evidence="2" id="KW-0560">Oxidoreductase</keyword>
<name>A0A0H2RR59_9AGAM</name>
<dbReference type="InParanoid" id="A0A0H2RR59"/>
<dbReference type="Gene3D" id="3.90.25.10">
    <property type="entry name" value="UDP-galactose 4-epimerase, domain 1"/>
    <property type="match status" value="1"/>
</dbReference>
<reference evidence="4 5" key="1">
    <citation type="submission" date="2015-04" db="EMBL/GenBank/DDBJ databases">
        <title>Complete genome sequence of Schizopora paradoxa KUC8140, a cosmopolitan wood degrader in East Asia.</title>
        <authorList>
            <consortium name="DOE Joint Genome Institute"/>
            <person name="Min B."/>
            <person name="Park H."/>
            <person name="Jang Y."/>
            <person name="Kim J.-J."/>
            <person name="Kim K.H."/>
            <person name="Pangilinan J."/>
            <person name="Lipzen A."/>
            <person name="Riley R."/>
            <person name="Grigoriev I.V."/>
            <person name="Spatafora J.W."/>
            <person name="Choi I.-G."/>
        </authorList>
    </citation>
    <scope>NUCLEOTIDE SEQUENCE [LARGE SCALE GENOMIC DNA]</scope>
    <source>
        <strain evidence="4 5">KUC8140</strain>
    </source>
</reference>
<evidence type="ECO:0000259" key="3">
    <source>
        <dbReference type="Pfam" id="PF05368"/>
    </source>
</evidence>
<proteinExistence type="predicted"/>
<dbReference type="PANTHER" id="PTHR47706:SF6">
    <property type="entry name" value="NMRA-LIKE FAMILY PROTEIN (AFU_ORTHOLOGUE AFUA_6G00280)"/>
    <property type="match status" value="1"/>
</dbReference>
<evidence type="ECO:0000313" key="5">
    <source>
        <dbReference type="Proteomes" id="UP000053477"/>
    </source>
</evidence>
<keyword evidence="5" id="KW-1185">Reference proteome</keyword>
<organism evidence="4 5">
    <name type="scientific">Schizopora paradoxa</name>
    <dbReference type="NCBI Taxonomy" id="27342"/>
    <lineage>
        <taxon>Eukaryota</taxon>
        <taxon>Fungi</taxon>
        <taxon>Dikarya</taxon>
        <taxon>Basidiomycota</taxon>
        <taxon>Agaricomycotina</taxon>
        <taxon>Agaricomycetes</taxon>
        <taxon>Hymenochaetales</taxon>
        <taxon>Schizoporaceae</taxon>
        <taxon>Schizopora</taxon>
    </lineage>
</organism>
<feature type="domain" description="NmrA-like" evidence="3">
    <location>
        <begin position="6"/>
        <end position="310"/>
    </location>
</feature>
<evidence type="ECO:0000256" key="1">
    <source>
        <dbReference type="ARBA" id="ARBA00022857"/>
    </source>
</evidence>
<sequence>MSAIKHQNVLVLGATGSTGTWVVDGLLESKKYHIIAGVRPSSLSKPAVSKLRERGVEIRSADVSMDDITKLQAAFQGVDTVIVTLIFTEIDTQPKLADAAKLAGVRRFITDDWGTACVPGVMKLYDKKFQIREYVKSIGLGYTFIDVGYWMSLLVPVERREHSEYPDVDFIPSNSYAIFGSGDVRTAAIARSDIGKFVAEIINDERTLNRYVFCWGDEKSQNEIWEIARKVEAELGKEMDIGPKRVVEKAEIEEKSKSADPITALGHEYMNSFFIRGDNTVENAKKPEYGSALDARELYPHLKVLSLEEFTRQLYSNLY</sequence>
<dbReference type="Gene3D" id="3.40.50.720">
    <property type="entry name" value="NAD(P)-binding Rossmann-like Domain"/>
    <property type="match status" value="1"/>
</dbReference>
<keyword evidence="1" id="KW-0521">NADP</keyword>
<dbReference type="PANTHER" id="PTHR47706">
    <property type="entry name" value="NMRA-LIKE FAMILY PROTEIN"/>
    <property type="match status" value="1"/>
</dbReference>
<dbReference type="GO" id="GO:0016491">
    <property type="term" value="F:oxidoreductase activity"/>
    <property type="evidence" value="ECO:0007669"/>
    <property type="project" value="UniProtKB-KW"/>
</dbReference>
<protein>
    <submittedName>
        <fullName evidence="4">NAD-binding protein</fullName>
    </submittedName>
</protein>
<dbReference type="EMBL" id="KQ085989">
    <property type="protein sequence ID" value="KLO11933.1"/>
    <property type="molecule type" value="Genomic_DNA"/>
</dbReference>
<dbReference type="InterPro" id="IPR036291">
    <property type="entry name" value="NAD(P)-bd_dom_sf"/>
</dbReference>
<dbReference type="SUPFAM" id="SSF51735">
    <property type="entry name" value="NAD(P)-binding Rossmann-fold domains"/>
    <property type="match status" value="1"/>
</dbReference>
<dbReference type="Pfam" id="PF05368">
    <property type="entry name" value="NmrA"/>
    <property type="match status" value="1"/>
</dbReference>
<dbReference type="Proteomes" id="UP000053477">
    <property type="component" value="Unassembled WGS sequence"/>
</dbReference>
<evidence type="ECO:0000313" key="4">
    <source>
        <dbReference type="EMBL" id="KLO11933.1"/>
    </source>
</evidence>
<gene>
    <name evidence="4" type="ORF">SCHPADRAFT_998535</name>
</gene>
<dbReference type="InterPro" id="IPR008030">
    <property type="entry name" value="NmrA-like"/>
</dbReference>
<accession>A0A0H2RR59</accession>
<dbReference type="AlphaFoldDB" id="A0A0H2RR59"/>
<dbReference type="OrthoDB" id="9974981at2759"/>